<name>A0ABQ8KQ96_9APHY</name>
<organism evidence="1 2">
    <name type="scientific">Rhodofomes roseus</name>
    <dbReference type="NCBI Taxonomy" id="34475"/>
    <lineage>
        <taxon>Eukaryota</taxon>
        <taxon>Fungi</taxon>
        <taxon>Dikarya</taxon>
        <taxon>Basidiomycota</taxon>
        <taxon>Agaricomycotina</taxon>
        <taxon>Agaricomycetes</taxon>
        <taxon>Polyporales</taxon>
        <taxon>Rhodofomes</taxon>
    </lineage>
</organism>
<evidence type="ECO:0000313" key="2">
    <source>
        <dbReference type="Proteomes" id="UP000814176"/>
    </source>
</evidence>
<dbReference type="Proteomes" id="UP000814176">
    <property type="component" value="Unassembled WGS sequence"/>
</dbReference>
<accession>A0ABQ8KQ96</accession>
<gene>
    <name evidence="1" type="ORF">C8Q71DRAFT_740960</name>
</gene>
<protein>
    <recommendedName>
        <fullName evidence="3">F-box domain-containing protein</fullName>
    </recommendedName>
</protein>
<dbReference type="RefSeq" id="XP_047782202.1">
    <property type="nucleotide sequence ID" value="XM_047922792.1"/>
</dbReference>
<reference evidence="1 2" key="1">
    <citation type="journal article" date="2021" name="Environ. Microbiol.">
        <title>Gene family expansions and transcriptome signatures uncover fungal adaptations to wood decay.</title>
        <authorList>
            <person name="Hage H."/>
            <person name="Miyauchi S."/>
            <person name="Viragh M."/>
            <person name="Drula E."/>
            <person name="Min B."/>
            <person name="Chaduli D."/>
            <person name="Navarro D."/>
            <person name="Favel A."/>
            <person name="Norest M."/>
            <person name="Lesage-Meessen L."/>
            <person name="Balint B."/>
            <person name="Merenyi Z."/>
            <person name="de Eugenio L."/>
            <person name="Morin E."/>
            <person name="Martinez A.T."/>
            <person name="Baldrian P."/>
            <person name="Stursova M."/>
            <person name="Martinez M.J."/>
            <person name="Novotny C."/>
            <person name="Magnuson J.K."/>
            <person name="Spatafora J.W."/>
            <person name="Maurice S."/>
            <person name="Pangilinan J."/>
            <person name="Andreopoulos W."/>
            <person name="LaButti K."/>
            <person name="Hundley H."/>
            <person name="Na H."/>
            <person name="Kuo A."/>
            <person name="Barry K."/>
            <person name="Lipzen A."/>
            <person name="Henrissat B."/>
            <person name="Riley R."/>
            <person name="Ahrendt S."/>
            <person name="Nagy L.G."/>
            <person name="Grigoriev I.V."/>
            <person name="Martin F."/>
            <person name="Rosso M.N."/>
        </authorList>
    </citation>
    <scope>NUCLEOTIDE SEQUENCE [LARGE SCALE GENOMIC DNA]</scope>
    <source>
        <strain evidence="1 2">CIRM-BRFM 1785</strain>
    </source>
</reference>
<dbReference type="GeneID" id="72003524"/>
<dbReference type="EMBL" id="JADCUA010000004">
    <property type="protein sequence ID" value="KAH9840736.1"/>
    <property type="molecule type" value="Genomic_DNA"/>
</dbReference>
<evidence type="ECO:0000313" key="1">
    <source>
        <dbReference type="EMBL" id="KAH9840736.1"/>
    </source>
</evidence>
<keyword evidence="2" id="KW-1185">Reference proteome</keyword>
<comment type="caution">
    <text evidence="1">The sequence shown here is derived from an EMBL/GenBank/DDBJ whole genome shotgun (WGS) entry which is preliminary data.</text>
</comment>
<proteinExistence type="predicted"/>
<evidence type="ECO:0008006" key="3">
    <source>
        <dbReference type="Google" id="ProtNLM"/>
    </source>
</evidence>
<sequence>MLIQDASTRPHDCETPLHLVPRLPIELCEMVIDHIALLSTHISFEFEWTRFEAREWRITLIACAHACKGWYDRSMYHLQRNVWLSDREQAVSLSNHLRRHHHLGAAIRHAIFPEPAPGLYTLIPHFTTFVLMLARRIPNITSLTLIKVIWKASSMHAYVFECLPVHSTITHLRLYKVMFEKPSQFASLISAIPNLRHLTCAFTGCLNKYWQSPSRMPRARVCEIVLFNTDHDVANVLAEFNSISSTVEILSFHASHTASGSAFPGRGLLVTQAGQKLLNAFGASLRSVELTDRDGWAETRTFSLSRQSNLTTLVVTHLFTRCPNLARTSAALSTIISTSISSIHIRYTHDRLWAFRENLWDLVPPFDEEQNKANIDAARNIDEILSGSIFAKFPPSSVRFELELMTANDADIAAEQKVGEGNWERFLSQNMPRAAARGILDCALILVKEAVTVLPVTSSPSNVWAKEYSKHILNASHAKVDPAPEAD</sequence>